<dbReference type="EMBL" id="BNEA01000001">
    <property type="protein sequence ID" value="GHI50158.1"/>
    <property type="molecule type" value="Genomic_DNA"/>
</dbReference>
<name>A0ABQ3R2U2_STRRR</name>
<proteinExistence type="predicted"/>
<dbReference type="Proteomes" id="UP000646738">
    <property type="component" value="Unassembled WGS sequence"/>
</dbReference>
<feature type="domain" description="AMP-dependent synthetase/ligase" evidence="1">
    <location>
        <begin position="20"/>
        <end position="370"/>
    </location>
</feature>
<dbReference type="PANTHER" id="PTHR43767:SF1">
    <property type="entry name" value="NONRIBOSOMAL PEPTIDE SYNTHASE PES1 (EUROFUNG)-RELATED"/>
    <property type="match status" value="1"/>
</dbReference>
<dbReference type="Pfam" id="PF00501">
    <property type="entry name" value="AMP-binding"/>
    <property type="match status" value="1"/>
</dbReference>
<dbReference type="InterPro" id="IPR050237">
    <property type="entry name" value="ATP-dep_AMP-bd_enzyme"/>
</dbReference>
<keyword evidence="2" id="KW-0436">Ligase</keyword>
<dbReference type="SUPFAM" id="SSF56801">
    <property type="entry name" value="Acetyl-CoA synthetase-like"/>
    <property type="match status" value="1"/>
</dbReference>
<accession>A0ABQ3R2U2</accession>
<dbReference type="Gene3D" id="3.40.50.12780">
    <property type="entry name" value="N-terminal domain of ligase-like"/>
    <property type="match status" value="1"/>
</dbReference>
<evidence type="ECO:0000259" key="1">
    <source>
        <dbReference type="Pfam" id="PF00501"/>
    </source>
</evidence>
<dbReference type="GO" id="GO:0016874">
    <property type="term" value="F:ligase activity"/>
    <property type="evidence" value="ECO:0007669"/>
    <property type="project" value="UniProtKB-KW"/>
</dbReference>
<dbReference type="Gene3D" id="3.30.300.30">
    <property type="match status" value="1"/>
</dbReference>
<dbReference type="InterPro" id="IPR045851">
    <property type="entry name" value="AMP-bd_C_sf"/>
</dbReference>
<organism evidence="2 3">
    <name type="scientific">Streptomyces rubradiris</name>
    <name type="common">Streptomyces achromogenes subsp. rubradiris</name>
    <dbReference type="NCBI Taxonomy" id="285531"/>
    <lineage>
        <taxon>Bacteria</taxon>
        <taxon>Bacillati</taxon>
        <taxon>Actinomycetota</taxon>
        <taxon>Actinomycetes</taxon>
        <taxon>Kitasatosporales</taxon>
        <taxon>Streptomycetaceae</taxon>
        <taxon>Streptomyces</taxon>
    </lineage>
</organism>
<evidence type="ECO:0000313" key="2">
    <source>
        <dbReference type="EMBL" id="GHI50158.1"/>
    </source>
</evidence>
<evidence type="ECO:0000313" key="3">
    <source>
        <dbReference type="Proteomes" id="UP000646738"/>
    </source>
</evidence>
<dbReference type="InterPro" id="IPR042099">
    <property type="entry name" value="ANL_N_sf"/>
</dbReference>
<gene>
    <name evidence="2" type="ORF">Srubr_00040</name>
</gene>
<comment type="caution">
    <text evidence="2">The sequence shown here is derived from an EMBL/GenBank/DDBJ whole genome shotgun (WGS) entry which is preliminary data.</text>
</comment>
<keyword evidence="3" id="KW-1185">Reference proteome</keyword>
<sequence>MNGQPTVPARTDARVHDLLDEATADRPGAWAVTDGTGRWTYRELTAHSHAVDAWLRAKGVGHGDRVLVQLPSTRELVALLYGTARRGAVLVPVNTGMKDYHLRAVVENAEPALIVVADPAVDRIGALAGEVPVLGLGPAWAEITELREREVRPAEVPVGADDIAVLVYTSGSTAAPKAVICPHGRMVFATEAIGLELGYRPDDVVFCRFPISWDYGLYKVLLTAAGRSELVLADGESDLVLLRRIRETGATIVPIVPSLATMICALAAREPAREPRVRLFTNTGAALPKSTADALRTAFPGAEVVVQFGQTECKRVSVLPPAFQDAKPHSVGRPLPGTRAFAVDDEGRPLPPWQTGEIVVEGPHVMPGYWRAPEQTARAFRPAPGGGLRLHTGDFGHVDEDGFLYYEGRRDDMFKHKGVRMSTTEIEAAATDVPGVRAAAVLPPAEDSPLAVFAEGDIDPHTLLKELSLRLEPAKVPTVARVVAELPLTPHGKHDRKALARLLEGATA</sequence>
<protein>
    <submittedName>
        <fullName evidence="2">AMP-dependent ligase</fullName>
    </submittedName>
</protein>
<dbReference type="InterPro" id="IPR000873">
    <property type="entry name" value="AMP-dep_synth/lig_dom"/>
</dbReference>
<dbReference type="PANTHER" id="PTHR43767">
    <property type="entry name" value="LONG-CHAIN-FATTY-ACID--COA LIGASE"/>
    <property type="match status" value="1"/>
</dbReference>
<dbReference type="RefSeq" id="WP_189991553.1">
    <property type="nucleotide sequence ID" value="NZ_BNCB01000003.1"/>
</dbReference>
<reference evidence="3" key="1">
    <citation type="submission" date="2023-07" db="EMBL/GenBank/DDBJ databases">
        <title>Whole genome shotgun sequence of Streptomyces achromogenes subsp. rubradiris NBRC 14000.</title>
        <authorList>
            <person name="Komaki H."/>
            <person name="Tamura T."/>
        </authorList>
    </citation>
    <scope>NUCLEOTIDE SEQUENCE [LARGE SCALE GENOMIC DNA]</scope>
    <source>
        <strain evidence="3">NBRC 14000</strain>
    </source>
</reference>